<dbReference type="GO" id="GO:0005634">
    <property type="term" value="C:nucleus"/>
    <property type="evidence" value="ECO:0007669"/>
    <property type="project" value="UniProtKB-SubCell"/>
</dbReference>
<dbReference type="Gene3D" id="3.40.50.300">
    <property type="entry name" value="P-loop containing nucleotide triphosphate hydrolases"/>
    <property type="match status" value="2"/>
</dbReference>
<keyword evidence="8" id="KW-0413">Isomerase</keyword>
<dbReference type="InterPro" id="IPR004589">
    <property type="entry name" value="DNA_helicase_ATP-dep_RecQ"/>
</dbReference>
<dbReference type="GO" id="GO:0006260">
    <property type="term" value="P:DNA replication"/>
    <property type="evidence" value="ECO:0007669"/>
    <property type="project" value="InterPro"/>
</dbReference>
<feature type="compositionally biased region" description="Basic residues" evidence="12">
    <location>
        <begin position="1383"/>
        <end position="1392"/>
    </location>
</feature>
<dbReference type="STRING" id="1111077.M1VWJ7"/>
<dbReference type="PROSITE" id="PS51194">
    <property type="entry name" value="HELICASE_CTER"/>
    <property type="match status" value="1"/>
</dbReference>
<evidence type="ECO:0000256" key="1">
    <source>
        <dbReference type="ARBA" id="ARBA00004123"/>
    </source>
</evidence>
<feature type="compositionally biased region" description="Basic residues" evidence="12">
    <location>
        <begin position="1464"/>
        <end position="1476"/>
    </location>
</feature>
<dbReference type="FunFam" id="3.40.50.300:FF:000537">
    <property type="entry name" value="Bloom syndrome RecQ-like helicase"/>
    <property type="match status" value="1"/>
</dbReference>
<feature type="compositionally biased region" description="Low complexity" evidence="12">
    <location>
        <begin position="1715"/>
        <end position="1728"/>
    </location>
</feature>
<protein>
    <recommendedName>
        <fullName evidence="11">DNA 3'-5' helicase</fullName>
        <ecNumber evidence="11">5.6.2.4</ecNumber>
    </recommendedName>
</protein>
<evidence type="ECO:0000256" key="12">
    <source>
        <dbReference type="SAM" id="MobiDB-lite"/>
    </source>
</evidence>
<feature type="region of interest" description="Disordered" evidence="12">
    <location>
        <begin position="148"/>
        <end position="216"/>
    </location>
</feature>
<dbReference type="InterPro" id="IPR001650">
    <property type="entry name" value="Helicase_C-like"/>
</dbReference>
<feature type="compositionally biased region" description="Polar residues" evidence="12">
    <location>
        <begin position="1644"/>
        <end position="1653"/>
    </location>
</feature>
<evidence type="ECO:0000256" key="10">
    <source>
        <dbReference type="ARBA" id="ARBA00034617"/>
    </source>
</evidence>
<feature type="compositionally biased region" description="Acidic residues" evidence="12">
    <location>
        <begin position="1443"/>
        <end position="1459"/>
    </location>
</feature>
<keyword evidence="4" id="KW-0378">Hydrolase</keyword>
<keyword evidence="3" id="KW-0547">Nucleotide-binding</keyword>
<dbReference type="VEuPathDB" id="FungiDB:CPUR_05245"/>
<dbReference type="eggNOG" id="KOG0351">
    <property type="taxonomic scope" value="Eukaryota"/>
</dbReference>
<evidence type="ECO:0000256" key="9">
    <source>
        <dbReference type="ARBA" id="ARBA00023242"/>
    </source>
</evidence>
<evidence type="ECO:0000313" key="16">
    <source>
        <dbReference type="Proteomes" id="UP000016801"/>
    </source>
</evidence>
<dbReference type="SMART" id="SM00490">
    <property type="entry name" value="HELICc"/>
    <property type="match status" value="1"/>
</dbReference>
<dbReference type="GO" id="GO:0005694">
    <property type="term" value="C:chromosome"/>
    <property type="evidence" value="ECO:0007669"/>
    <property type="project" value="TreeGrafter"/>
</dbReference>
<dbReference type="CDD" id="cd17920">
    <property type="entry name" value="DEXHc_RecQ"/>
    <property type="match status" value="1"/>
</dbReference>
<keyword evidence="7" id="KW-0238">DNA-binding</keyword>
<dbReference type="GO" id="GO:0005737">
    <property type="term" value="C:cytoplasm"/>
    <property type="evidence" value="ECO:0007669"/>
    <property type="project" value="TreeGrafter"/>
</dbReference>
<dbReference type="Proteomes" id="UP000016801">
    <property type="component" value="Unassembled WGS sequence"/>
</dbReference>
<dbReference type="InterPro" id="IPR002464">
    <property type="entry name" value="DNA/RNA_helicase_DEAH_CS"/>
</dbReference>
<evidence type="ECO:0000256" key="2">
    <source>
        <dbReference type="ARBA" id="ARBA00005446"/>
    </source>
</evidence>
<dbReference type="Pfam" id="PF16124">
    <property type="entry name" value="RecQ_Zn_bind"/>
    <property type="match status" value="1"/>
</dbReference>
<dbReference type="SUPFAM" id="SSF52540">
    <property type="entry name" value="P-loop containing nucleoside triphosphate hydrolases"/>
    <property type="match status" value="1"/>
</dbReference>
<sequence length="1751" mass="193445">MAARMTSIRTLKDIAFVPSIGLGAGFRQLSLLVGRISSSGSSLLGFMTRNNLANQVSWLLQNITLSRPPQPALPPANNTSVSRESQSFQLARGESQSVISTTRSSETVIDRRARPSSNVSTLTGWGEDSIDIPQVIEVADDNMVRLTSTSKSKRPSLISHTHNPLPTPLGTDEARPKSRHDAHDQHTGLSTPKNKRHKSPRKLVPASAPSPQFTDFDGDEFECLDLTTDFTGDNTPKNNHVQFRDAGSTLRSPLPAKSSRKRKSNDLSRTDATQEENFPDVYHVLGTEPPASTPANRSATHRAGLSSVTKSGRKRHAKETPARLSRDISSDPLQDLIVDMSSPSRRVIDRRDHSETSRSPRKSAARRPERSDESCKKRKAYHDNPYEGILPSVVEQESSPRQAELIRKDDCIPDSDEECLAPPQYNASVASQPPKPSSSSESASNPSKNLLSDYSRGSPSLASCDDTLQRTIPPDQTPKVLECLNQNSQIVAARRETIVLEIQRNGADFMRAVTERWPKEKRGEIKREKERLQRQQKAVQELSDSLESYGKLCAQREKLAQQVALSYADGIDTEEDEARLDELTDVIQEREVALARLVVSAGFDESHVPMLASNGSSAGNTRSNVVFGTQSLGSPAIDTSRTPLLNQGSAGGASTQVVQQTQSSGSSQHMARAAPLRNQSLMAEEAGDRFAERAFPRQTPTRSGASRAQMVADVPTPEEEDEVEFDEFDESELRLSVPSASARFRSTDTVSRNDNTATRRTHQPRDNFSDFSNDDEVLAFAEGLDTRQSFENEPAISRTVFSEMSGNVMPPAKSKVPPIGRLCAGIVVPELRMPPELMKHPWSPEVQKMLKDRFRMKGFRHNQLEAINATLAGKDAFVLMPTGGGKSLCYQLPAIVKTGKTRGVTIVVSPLLSLMQDQVTHMKALGIQAVAFNGECSAEYKRQVMSAFEERSPEHFVELLYVTPEMVCRNAAFNNAMQTLYRRGKFARLVIDEAHCVSEWGHDFRPDYKILGQVRQRFPNVPFMALTATATKNVIVDIKHNLDMTNCQVFVQSFNRPNLYYEVHPKTSNTKATECIASLINTKYPDVTGIVYTISRKQAEEVALKLRTEGIAASHYHAGVDPQQKVRVQAEWQKGEIKVVVATIAFGMGIDKPDVRFVVHHGIPKSLEGYYQETGRAGRDGLPSDCILFYGKADIVMLKNFVDLGEGNAEQKERQMVMLNRVASYCDNKSDCRRTEVLRYFGEDFQPSQCQKRCDNCRAALVFEQQDFSTYAIAAIQVVKAQERLTANQCADILLGRRYPNGMPHLSDEHFGTAKGLKKHEVVRVIDKLSAEKAFDELNVVGNYGVAIQYVQMGPTSHLFLNGRRKLMLTIPVDEKKASGSSKAKKPTRKNKAKDSDMSAMQSTYVSSPIEKRKRRTRAVESESNDENDYPMTSHGYENDGFVVEEEEEEEEEDDDDTFEPLPKHRPAAAPTKKRTAPAPGPPILKNKSLEDLQEIHQDVVNTFVREARKIEEHIRNKKELRRPLFTENDFRQMAIHWTTSLDAMSRITGINAEKVWEHGPRLLPVLKRHHSWYQEITGAKEEEEDANDQVRQERADPDIVDLISSDIEMATEDDLVQPDGAADSHYFQPQPRPEVAAFHSKLQGLSSQQPSQFKAKAAAPYARGGGRKTPGFKKWSRKSGGSGSGAAAGGGGGAAAPRRRSGGASGAKRGGGSASASASTASRATAGSSGGRRNGKLVKKSGGTIGLMPP</sequence>
<dbReference type="SUPFAM" id="SSF46785">
    <property type="entry name" value="Winged helix' DNA-binding domain"/>
    <property type="match status" value="1"/>
</dbReference>
<feature type="compositionally biased region" description="Acidic residues" evidence="12">
    <location>
        <begin position="716"/>
        <end position="730"/>
    </location>
</feature>
<evidence type="ECO:0000313" key="15">
    <source>
        <dbReference type="EMBL" id="CCE31392.1"/>
    </source>
</evidence>
<keyword evidence="9" id="KW-0539">Nucleus</keyword>
<feature type="compositionally biased region" description="Basic and acidic residues" evidence="12">
    <location>
        <begin position="366"/>
        <end position="385"/>
    </location>
</feature>
<keyword evidence="16" id="KW-1185">Reference proteome</keyword>
<comment type="similarity">
    <text evidence="2">Belongs to the helicase family. RecQ subfamily.</text>
</comment>
<dbReference type="SMART" id="SM00487">
    <property type="entry name" value="DEXDc"/>
    <property type="match status" value="1"/>
</dbReference>
<evidence type="ECO:0000259" key="13">
    <source>
        <dbReference type="PROSITE" id="PS51192"/>
    </source>
</evidence>
<gene>
    <name evidence="15" type="ORF">CPUR_05245</name>
</gene>
<dbReference type="InterPro" id="IPR018982">
    <property type="entry name" value="RQC_domain"/>
</dbReference>
<feature type="domain" description="Helicase C-terminal" evidence="14">
    <location>
        <begin position="1079"/>
        <end position="1220"/>
    </location>
</feature>
<evidence type="ECO:0000256" key="7">
    <source>
        <dbReference type="ARBA" id="ARBA00023125"/>
    </source>
</evidence>
<feature type="compositionally biased region" description="Polar residues" evidence="12">
    <location>
        <begin position="229"/>
        <end position="241"/>
    </location>
</feature>
<evidence type="ECO:0000256" key="11">
    <source>
        <dbReference type="ARBA" id="ARBA00034808"/>
    </source>
</evidence>
<dbReference type="PANTHER" id="PTHR13710:SF153">
    <property type="entry name" value="RECQ-LIKE DNA HELICASE BLM"/>
    <property type="match status" value="1"/>
</dbReference>
<evidence type="ECO:0000256" key="8">
    <source>
        <dbReference type="ARBA" id="ARBA00023235"/>
    </source>
</evidence>
<evidence type="ECO:0000259" key="14">
    <source>
        <dbReference type="PROSITE" id="PS51194"/>
    </source>
</evidence>
<feature type="compositionally biased region" description="Basic and acidic residues" evidence="12">
    <location>
        <begin position="318"/>
        <end position="329"/>
    </location>
</feature>
<evidence type="ECO:0000256" key="6">
    <source>
        <dbReference type="ARBA" id="ARBA00022840"/>
    </source>
</evidence>
<evidence type="ECO:0000256" key="3">
    <source>
        <dbReference type="ARBA" id="ARBA00022741"/>
    </source>
</evidence>
<keyword evidence="5" id="KW-0347">Helicase</keyword>
<feature type="region of interest" description="Disordered" evidence="12">
    <location>
        <begin position="1643"/>
        <end position="1751"/>
    </location>
</feature>
<dbReference type="GO" id="GO:0003677">
    <property type="term" value="F:DNA binding"/>
    <property type="evidence" value="ECO:0007669"/>
    <property type="project" value="UniProtKB-KW"/>
</dbReference>
<feature type="region of interest" description="Disordered" evidence="12">
    <location>
        <begin position="1372"/>
        <end position="1484"/>
    </location>
</feature>
<dbReference type="GO" id="GO:0009378">
    <property type="term" value="F:four-way junction helicase activity"/>
    <property type="evidence" value="ECO:0007669"/>
    <property type="project" value="TreeGrafter"/>
</dbReference>
<dbReference type="NCBIfam" id="TIGR00614">
    <property type="entry name" value="recQ_fam"/>
    <property type="match status" value="1"/>
</dbReference>
<dbReference type="CDD" id="cd18794">
    <property type="entry name" value="SF2_C_RecQ"/>
    <property type="match status" value="1"/>
</dbReference>
<dbReference type="GO" id="GO:0016787">
    <property type="term" value="F:hydrolase activity"/>
    <property type="evidence" value="ECO:0007669"/>
    <property type="project" value="UniProtKB-KW"/>
</dbReference>
<dbReference type="Pfam" id="PF00271">
    <property type="entry name" value="Helicase_C"/>
    <property type="match status" value="1"/>
</dbReference>
<dbReference type="FunFam" id="3.40.50.300:FF:001975">
    <property type="entry name" value="ATP-dependent DNA helicase"/>
    <property type="match status" value="1"/>
</dbReference>
<evidence type="ECO:0000256" key="4">
    <source>
        <dbReference type="ARBA" id="ARBA00022801"/>
    </source>
</evidence>
<reference evidence="15 16" key="1">
    <citation type="journal article" date="2013" name="PLoS Genet.">
        <title>Plant-symbiotic fungi as chemical engineers: Multi-genome analysis of the Clavicipitaceae reveals dynamics of alkaloid loci.</title>
        <authorList>
            <person name="Schardl C.L."/>
            <person name="Young C.A."/>
            <person name="Hesse U."/>
            <person name="Amyotte S.G."/>
            <person name="Andreeva K."/>
            <person name="Calie P.J."/>
            <person name="Fleetwood D.J."/>
            <person name="Haws D.C."/>
            <person name="Moore N."/>
            <person name="Oeser B."/>
            <person name="Panaccione D.G."/>
            <person name="Schweri K.K."/>
            <person name="Voisey C.R."/>
            <person name="Farman M.L."/>
            <person name="Jaromczyk J.W."/>
            <person name="Roe B.A."/>
            <person name="O'Sullivan D.M."/>
            <person name="Scott B."/>
            <person name="Tudzynski P."/>
            <person name="An Z."/>
            <person name="Arnaoudova E.G."/>
            <person name="Bullock C.T."/>
            <person name="Charlton N.D."/>
            <person name="Chen L."/>
            <person name="Cox M."/>
            <person name="Dinkins R.D."/>
            <person name="Florea S."/>
            <person name="Glenn A.E."/>
            <person name="Gordon A."/>
            <person name="Gueldener U."/>
            <person name="Harris D.R."/>
            <person name="Hollin W."/>
            <person name="Jaromczyk J."/>
            <person name="Johnson R.D."/>
            <person name="Khan A.K."/>
            <person name="Leistner E."/>
            <person name="Leuchtmann A."/>
            <person name="Li C."/>
            <person name="Liu J."/>
            <person name="Liu J."/>
            <person name="Liu M."/>
            <person name="Mace W."/>
            <person name="Machado C."/>
            <person name="Nagabhyru P."/>
            <person name="Pan J."/>
            <person name="Schmid J."/>
            <person name="Sugawara K."/>
            <person name="Steiner U."/>
            <person name="Takach J.E."/>
            <person name="Tanaka E."/>
            <person name="Webb J.S."/>
            <person name="Wilson E.V."/>
            <person name="Wiseman J.L."/>
            <person name="Yoshida R."/>
            <person name="Zeng Z."/>
        </authorList>
    </citation>
    <scope>NUCLEOTIDE SEQUENCE [LARGE SCALE GENOMIC DNA]</scope>
    <source>
        <strain evidence="15 16">20.1</strain>
    </source>
</reference>
<dbReference type="Pfam" id="PF00270">
    <property type="entry name" value="DEAD"/>
    <property type="match status" value="1"/>
</dbReference>
<feature type="compositionally biased region" description="Low complexity" evidence="12">
    <location>
        <begin position="427"/>
        <end position="447"/>
    </location>
</feature>
<comment type="caution">
    <text evidence="15">The sequence shown here is derived from an EMBL/GenBank/DDBJ whole genome shotgun (WGS) entry which is preliminary data.</text>
</comment>
<dbReference type="EC" id="5.6.2.4" evidence="11"/>
<feature type="region of interest" description="Disordered" evidence="12">
    <location>
        <begin position="229"/>
        <end position="461"/>
    </location>
</feature>
<dbReference type="Pfam" id="PF09382">
    <property type="entry name" value="RQC"/>
    <property type="match status" value="1"/>
</dbReference>
<dbReference type="GO" id="GO:0005524">
    <property type="term" value="F:ATP binding"/>
    <property type="evidence" value="ECO:0007669"/>
    <property type="project" value="UniProtKB-KW"/>
</dbReference>
<feature type="compositionally biased region" description="Basic and acidic residues" evidence="12">
    <location>
        <begin position="346"/>
        <end position="358"/>
    </location>
</feature>
<dbReference type="HOGENOM" id="CLU_001103_16_1_1"/>
<keyword evidence="6" id="KW-0067">ATP-binding</keyword>
<feature type="compositionally biased region" description="Polar residues" evidence="12">
    <location>
        <begin position="448"/>
        <end position="461"/>
    </location>
</feature>
<name>M1VWJ7_CLAP2</name>
<feature type="region of interest" description="Disordered" evidence="12">
    <location>
        <begin position="747"/>
        <end position="771"/>
    </location>
</feature>
<dbReference type="EMBL" id="CAGA01000030">
    <property type="protein sequence ID" value="CCE31392.1"/>
    <property type="molecule type" value="Genomic_DNA"/>
</dbReference>
<dbReference type="PROSITE" id="PS51192">
    <property type="entry name" value="HELICASE_ATP_BIND_1"/>
    <property type="match status" value="1"/>
</dbReference>
<dbReference type="PANTHER" id="PTHR13710">
    <property type="entry name" value="DNA HELICASE RECQ FAMILY MEMBER"/>
    <property type="match status" value="1"/>
</dbReference>
<feature type="region of interest" description="Disordered" evidence="12">
    <location>
        <begin position="69"/>
        <end position="120"/>
    </location>
</feature>
<feature type="region of interest" description="Disordered" evidence="12">
    <location>
        <begin position="697"/>
        <end position="732"/>
    </location>
</feature>
<comment type="subcellular location">
    <subcellularLocation>
        <location evidence="1">Nucleus</location>
    </subcellularLocation>
</comment>
<feature type="compositionally biased region" description="Polar residues" evidence="12">
    <location>
        <begin position="76"/>
        <end position="107"/>
    </location>
</feature>
<feature type="region of interest" description="Disordered" evidence="12">
    <location>
        <begin position="646"/>
        <end position="673"/>
    </location>
</feature>
<feature type="domain" description="Helicase ATP-binding" evidence="13">
    <location>
        <begin position="867"/>
        <end position="1048"/>
    </location>
</feature>
<dbReference type="Gene3D" id="1.10.10.10">
    <property type="entry name" value="Winged helix-like DNA-binding domain superfamily/Winged helix DNA-binding domain"/>
    <property type="match status" value="1"/>
</dbReference>
<dbReference type="InterPro" id="IPR036390">
    <property type="entry name" value="WH_DNA-bd_sf"/>
</dbReference>
<dbReference type="InterPro" id="IPR014001">
    <property type="entry name" value="Helicase_ATP-bd"/>
</dbReference>
<feature type="region of interest" description="Disordered" evidence="12">
    <location>
        <begin position="1580"/>
        <end position="1599"/>
    </location>
</feature>
<dbReference type="PROSITE" id="PS00690">
    <property type="entry name" value="DEAH_ATP_HELICASE"/>
    <property type="match status" value="1"/>
</dbReference>
<proteinExistence type="inferred from homology"/>
<accession>M1VWJ7</accession>
<dbReference type="InterPro" id="IPR027417">
    <property type="entry name" value="P-loop_NTPase"/>
</dbReference>
<comment type="catalytic activity">
    <reaction evidence="10">
        <text>Couples ATP hydrolysis with the unwinding of duplex DNA by translocating in the 3'-5' direction.</text>
        <dbReference type="EC" id="5.6.2.4"/>
    </reaction>
</comment>
<organism evidence="15 16">
    <name type="scientific">Claviceps purpurea (strain 20.1)</name>
    <name type="common">Ergot fungus</name>
    <name type="synonym">Sphacelia segetum</name>
    <dbReference type="NCBI Taxonomy" id="1111077"/>
    <lineage>
        <taxon>Eukaryota</taxon>
        <taxon>Fungi</taxon>
        <taxon>Dikarya</taxon>
        <taxon>Ascomycota</taxon>
        <taxon>Pezizomycotina</taxon>
        <taxon>Sordariomycetes</taxon>
        <taxon>Hypocreomycetidae</taxon>
        <taxon>Hypocreales</taxon>
        <taxon>Clavicipitaceae</taxon>
        <taxon>Claviceps</taxon>
    </lineage>
</organism>
<dbReference type="SMART" id="SM00956">
    <property type="entry name" value="RQC"/>
    <property type="match status" value="1"/>
</dbReference>
<dbReference type="InterPro" id="IPR036388">
    <property type="entry name" value="WH-like_DNA-bd_sf"/>
</dbReference>
<evidence type="ECO:0000256" key="5">
    <source>
        <dbReference type="ARBA" id="ARBA00022806"/>
    </source>
</evidence>
<feature type="compositionally biased region" description="Low complexity" evidence="12">
    <location>
        <begin position="654"/>
        <end position="668"/>
    </location>
</feature>
<feature type="compositionally biased region" description="Basic and acidic residues" evidence="12">
    <location>
        <begin position="1589"/>
        <end position="1598"/>
    </location>
</feature>
<feature type="compositionally biased region" description="Basic and acidic residues" evidence="12">
    <location>
        <begin position="172"/>
        <end position="186"/>
    </location>
</feature>
<feature type="compositionally biased region" description="Polar residues" evidence="12">
    <location>
        <begin position="747"/>
        <end position="758"/>
    </location>
</feature>
<dbReference type="GO" id="GO:0043138">
    <property type="term" value="F:3'-5' DNA helicase activity"/>
    <property type="evidence" value="ECO:0007669"/>
    <property type="project" value="UniProtKB-EC"/>
</dbReference>
<dbReference type="OrthoDB" id="10261556at2759"/>
<dbReference type="InterPro" id="IPR011545">
    <property type="entry name" value="DEAD/DEAH_box_helicase_dom"/>
</dbReference>
<dbReference type="GO" id="GO:0000724">
    <property type="term" value="P:double-strand break repair via homologous recombination"/>
    <property type="evidence" value="ECO:0007669"/>
    <property type="project" value="TreeGrafter"/>
</dbReference>
<feature type="compositionally biased region" description="Gly residues" evidence="12">
    <location>
        <begin position="1704"/>
        <end position="1714"/>
    </location>
</feature>
<dbReference type="InterPro" id="IPR032284">
    <property type="entry name" value="RecQ_Zn-bd"/>
</dbReference>
<feature type="compositionally biased region" description="Gly residues" evidence="12">
    <location>
        <begin position="1681"/>
        <end position="1695"/>
    </location>
</feature>